<reference evidence="16 17" key="1">
    <citation type="submission" date="2017-05" db="EMBL/GenBank/DDBJ databases">
        <authorList>
            <person name="Varghese N."/>
            <person name="Submissions S."/>
        </authorList>
    </citation>
    <scope>NUCLEOTIDE SEQUENCE [LARGE SCALE GENOMIC DNA]</scope>
    <source>
        <strain evidence="16 17">DSM 19036</strain>
    </source>
</reference>
<sequence length="209" mass="23493">MIFRLTEELIFPDPSLAEPDGLLAIGGDLSGERLVLAYQNGIFPWFSEGDPICWYAPHERCVIFPEKVKVSKSMRKVLADGIFTVTMDQAFEEVIVNCAQSPRKGQDGTWITTEMQDAYIMLHQNGWAHSVEVWHEGRLAGGLYGLEINGVFCGESMFSSMSNASKTALIWLCRNPAYRLIDCQLPNDHLLSLGAEMIQQEQYLSILED</sequence>
<dbReference type="EC" id="2.3.2.6" evidence="10 15"/>
<comment type="catalytic activity">
    <reaction evidence="5 15">
        <text>L-phenylalanyl-tRNA(Phe) + an N-terminal L-alpha-aminoacyl-[protein] = an N-terminal L-phenylalanyl-L-alpha-aminoacyl-[protein] + tRNA(Phe)</text>
        <dbReference type="Rhea" id="RHEA:43632"/>
        <dbReference type="Rhea" id="RHEA-COMP:9668"/>
        <dbReference type="Rhea" id="RHEA-COMP:9699"/>
        <dbReference type="Rhea" id="RHEA-COMP:10636"/>
        <dbReference type="Rhea" id="RHEA-COMP:10637"/>
        <dbReference type="ChEBI" id="CHEBI:78442"/>
        <dbReference type="ChEBI" id="CHEBI:78531"/>
        <dbReference type="ChEBI" id="CHEBI:78597"/>
        <dbReference type="ChEBI" id="CHEBI:83561"/>
        <dbReference type="EC" id="2.3.2.6"/>
    </reaction>
</comment>
<evidence type="ECO:0000313" key="16">
    <source>
        <dbReference type="EMBL" id="SMO57785.1"/>
    </source>
</evidence>
<dbReference type="HAMAP" id="MF_00688">
    <property type="entry name" value="Leu_Phe_trans"/>
    <property type="match status" value="1"/>
</dbReference>
<comment type="similarity">
    <text evidence="9 15">Belongs to the L/F-transferase family.</text>
</comment>
<dbReference type="GO" id="GO:0008914">
    <property type="term" value="F:leucyl-tRNA--protein transferase activity"/>
    <property type="evidence" value="ECO:0007669"/>
    <property type="project" value="UniProtKB-UniRule"/>
</dbReference>
<organism evidence="16 17">
    <name type="scientific">Pedobacter westerhofensis</name>
    <dbReference type="NCBI Taxonomy" id="425512"/>
    <lineage>
        <taxon>Bacteria</taxon>
        <taxon>Pseudomonadati</taxon>
        <taxon>Bacteroidota</taxon>
        <taxon>Sphingobacteriia</taxon>
        <taxon>Sphingobacteriales</taxon>
        <taxon>Sphingobacteriaceae</taxon>
        <taxon>Pedobacter</taxon>
    </lineage>
</organism>
<evidence type="ECO:0000256" key="11">
    <source>
        <dbReference type="ARBA" id="ARBA00074372"/>
    </source>
</evidence>
<dbReference type="SUPFAM" id="SSF55729">
    <property type="entry name" value="Acyl-CoA N-acyltransferases (Nat)"/>
    <property type="match status" value="1"/>
</dbReference>
<name>A0A521CEH8_9SPHI</name>
<evidence type="ECO:0000256" key="12">
    <source>
        <dbReference type="ARBA" id="ARBA00077136"/>
    </source>
</evidence>
<protein>
    <recommendedName>
        <fullName evidence="11 15">Leucyl/phenylalanyl-tRNA--protein transferase</fullName>
        <ecNumber evidence="10 15">2.3.2.6</ecNumber>
    </recommendedName>
    <alternativeName>
        <fullName evidence="12 15">L/F-transferase</fullName>
    </alternativeName>
    <alternativeName>
        <fullName evidence="13 15">Leucyltransferase</fullName>
    </alternativeName>
    <alternativeName>
        <fullName evidence="14 15">Phenyalanyltransferase</fullName>
    </alternativeName>
</protein>
<evidence type="ECO:0000256" key="5">
    <source>
        <dbReference type="ARBA" id="ARBA00050607"/>
    </source>
</evidence>
<keyword evidence="2 15" id="KW-0963">Cytoplasm</keyword>
<dbReference type="Gene3D" id="3.40.630.70">
    <property type="entry name" value="Leucyl/phenylalanyl-tRNA-protein transferase, C-terminal domain"/>
    <property type="match status" value="1"/>
</dbReference>
<dbReference type="InterPro" id="IPR042221">
    <property type="entry name" value="Leu/Phe-tRNA_Trfase_N"/>
</dbReference>
<evidence type="ECO:0000256" key="14">
    <source>
        <dbReference type="ARBA" id="ARBA00083640"/>
    </source>
</evidence>
<dbReference type="AlphaFoldDB" id="A0A521CEH8"/>
<dbReference type="GO" id="GO:0005737">
    <property type="term" value="C:cytoplasm"/>
    <property type="evidence" value="ECO:0007669"/>
    <property type="project" value="UniProtKB-SubCell"/>
</dbReference>
<dbReference type="PANTHER" id="PTHR30098:SF2">
    <property type="entry name" value="LEUCYL_PHENYLALANYL-TRNA--PROTEIN TRANSFERASE"/>
    <property type="match status" value="1"/>
</dbReference>
<evidence type="ECO:0000256" key="8">
    <source>
        <dbReference type="ARBA" id="ARBA00054043"/>
    </source>
</evidence>
<evidence type="ECO:0000256" key="2">
    <source>
        <dbReference type="ARBA" id="ARBA00022490"/>
    </source>
</evidence>
<gene>
    <name evidence="15" type="primary">aat</name>
    <name evidence="16" type="ORF">SAMN06265348_103512</name>
</gene>
<accession>A0A521CEH8</accession>
<dbReference type="OrthoDB" id="9790282at2"/>
<dbReference type="RefSeq" id="WP_142527678.1">
    <property type="nucleotide sequence ID" value="NZ_CBCSJO010000004.1"/>
</dbReference>
<dbReference type="InterPro" id="IPR042203">
    <property type="entry name" value="Leu/Phe-tRNA_Trfase_C"/>
</dbReference>
<evidence type="ECO:0000256" key="13">
    <source>
        <dbReference type="ARBA" id="ARBA00077165"/>
    </source>
</evidence>
<dbReference type="Proteomes" id="UP000320300">
    <property type="component" value="Unassembled WGS sequence"/>
</dbReference>
<dbReference type="NCBIfam" id="TIGR00667">
    <property type="entry name" value="aat"/>
    <property type="match status" value="1"/>
</dbReference>
<evidence type="ECO:0000256" key="9">
    <source>
        <dbReference type="ARBA" id="ARBA00061535"/>
    </source>
</evidence>
<evidence type="ECO:0000256" key="7">
    <source>
        <dbReference type="ARBA" id="ARBA00051538"/>
    </source>
</evidence>
<dbReference type="InterPro" id="IPR004616">
    <property type="entry name" value="Leu/Phe-tRNA_Trfase"/>
</dbReference>
<evidence type="ECO:0000256" key="10">
    <source>
        <dbReference type="ARBA" id="ARBA00066767"/>
    </source>
</evidence>
<evidence type="ECO:0000256" key="3">
    <source>
        <dbReference type="ARBA" id="ARBA00022679"/>
    </source>
</evidence>
<comment type="function">
    <text evidence="8 15">Functions in the N-end rule pathway of protein degradation where it conjugates Leu, Phe and, less efficiently, Met from aminoacyl-tRNAs to the N-termini of proteins containing an N-terminal arginine or lysine.</text>
</comment>
<dbReference type="Gene3D" id="3.30.70.3550">
    <property type="entry name" value="Leucyl/phenylalanyl-tRNA-protein transferase, N-terminal domain"/>
    <property type="match status" value="1"/>
</dbReference>
<dbReference type="FunFam" id="3.30.70.3550:FF:000001">
    <property type="entry name" value="Leucyl/phenylalanyl-tRNA--protein transferase"/>
    <property type="match status" value="1"/>
</dbReference>
<dbReference type="PANTHER" id="PTHR30098">
    <property type="entry name" value="LEUCYL/PHENYLALANYL-TRNA--PROTEIN TRANSFERASE"/>
    <property type="match status" value="1"/>
</dbReference>
<proteinExistence type="inferred from homology"/>
<evidence type="ECO:0000313" key="17">
    <source>
        <dbReference type="Proteomes" id="UP000320300"/>
    </source>
</evidence>
<comment type="catalytic activity">
    <reaction evidence="7 15">
        <text>N-terminal L-lysyl-[protein] + L-leucyl-tRNA(Leu) = N-terminal L-leucyl-L-lysyl-[protein] + tRNA(Leu) + H(+)</text>
        <dbReference type="Rhea" id="RHEA:12340"/>
        <dbReference type="Rhea" id="RHEA-COMP:9613"/>
        <dbReference type="Rhea" id="RHEA-COMP:9622"/>
        <dbReference type="Rhea" id="RHEA-COMP:12670"/>
        <dbReference type="Rhea" id="RHEA-COMP:12671"/>
        <dbReference type="ChEBI" id="CHEBI:15378"/>
        <dbReference type="ChEBI" id="CHEBI:65249"/>
        <dbReference type="ChEBI" id="CHEBI:78442"/>
        <dbReference type="ChEBI" id="CHEBI:78494"/>
        <dbReference type="ChEBI" id="CHEBI:133043"/>
        <dbReference type="EC" id="2.3.2.6"/>
    </reaction>
</comment>
<keyword evidence="4 15" id="KW-0012">Acyltransferase</keyword>
<comment type="catalytic activity">
    <reaction evidence="6 15">
        <text>N-terminal L-arginyl-[protein] + L-leucyl-tRNA(Leu) = N-terminal L-leucyl-L-arginyl-[protein] + tRNA(Leu) + H(+)</text>
        <dbReference type="Rhea" id="RHEA:50416"/>
        <dbReference type="Rhea" id="RHEA-COMP:9613"/>
        <dbReference type="Rhea" id="RHEA-COMP:9622"/>
        <dbReference type="Rhea" id="RHEA-COMP:12672"/>
        <dbReference type="Rhea" id="RHEA-COMP:12673"/>
        <dbReference type="ChEBI" id="CHEBI:15378"/>
        <dbReference type="ChEBI" id="CHEBI:64719"/>
        <dbReference type="ChEBI" id="CHEBI:78442"/>
        <dbReference type="ChEBI" id="CHEBI:78494"/>
        <dbReference type="ChEBI" id="CHEBI:133044"/>
        <dbReference type="EC" id="2.3.2.6"/>
    </reaction>
</comment>
<evidence type="ECO:0000256" key="15">
    <source>
        <dbReference type="HAMAP-Rule" id="MF_00688"/>
    </source>
</evidence>
<keyword evidence="17" id="KW-1185">Reference proteome</keyword>
<dbReference type="GO" id="GO:0030163">
    <property type="term" value="P:protein catabolic process"/>
    <property type="evidence" value="ECO:0007669"/>
    <property type="project" value="UniProtKB-UniRule"/>
</dbReference>
<dbReference type="EMBL" id="FXTN01000003">
    <property type="protein sequence ID" value="SMO57785.1"/>
    <property type="molecule type" value="Genomic_DNA"/>
</dbReference>
<keyword evidence="3 15" id="KW-0808">Transferase</keyword>
<dbReference type="InterPro" id="IPR016181">
    <property type="entry name" value="Acyl_CoA_acyltransferase"/>
</dbReference>
<evidence type="ECO:0000256" key="6">
    <source>
        <dbReference type="ARBA" id="ARBA00050652"/>
    </source>
</evidence>
<evidence type="ECO:0000256" key="1">
    <source>
        <dbReference type="ARBA" id="ARBA00004496"/>
    </source>
</evidence>
<dbReference type="Pfam" id="PF03588">
    <property type="entry name" value="Leu_Phe_trans"/>
    <property type="match status" value="1"/>
</dbReference>
<evidence type="ECO:0000256" key="4">
    <source>
        <dbReference type="ARBA" id="ARBA00023315"/>
    </source>
</evidence>
<comment type="subcellular location">
    <subcellularLocation>
        <location evidence="1 15">Cytoplasm</location>
    </subcellularLocation>
</comment>